<feature type="region of interest" description="Disordered" evidence="1">
    <location>
        <begin position="133"/>
        <end position="155"/>
    </location>
</feature>
<dbReference type="RefSeq" id="WP_146397911.1">
    <property type="nucleotide sequence ID" value="NZ_SJPJ01000001.1"/>
</dbReference>
<reference evidence="2 3" key="1">
    <citation type="submission" date="2019-02" db="EMBL/GenBank/DDBJ databases">
        <title>Deep-cultivation of Planctomycetes and their phenomic and genomic characterization uncovers novel biology.</title>
        <authorList>
            <person name="Wiegand S."/>
            <person name="Jogler M."/>
            <person name="Boedeker C."/>
            <person name="Pinto D."/>
            <person name="Vollmers J."/>
            <person name="Rivas-Marin E."/>
            <person name="Kohn T."/>
            <person name="Peeters S.H."/>
            <person name="Heuer A."/>
            <person name="Rast P."/>
            <person name="Oberbeckmann S."/>
            <person name="Bunk B."/>
            <person name="Jeske O."/>
            <person name="Meyerdierks A."/>
            <person name="Storesund J.E."/>
            <person name="Kallscheuer N."/>
            <person name="Luecker S."/>
            <person name="Lage O.M."/>
            <person name="Pohl T."/>
            <person name="Merkel B.J."/>
            <person name="Hornburger P."/>
            <person name="Mueller R.-W."/>
            <person name="Bruemmer F."/>
            <person name="Labrenz M."/>
            <person name="Spormann A.M."/>
            <person name="Op Den Camp H."/>
            <person name="Overmann J."/>
            <person name="Amann R."/>
            <person name="Jetten M.S.M."/>
            <person name="Mascher T."/>
            <person name="Medema M.H."/>
            <person name="Devos D.P."/>
            <person name="Kaster A.-K."/>
            <person name="Ovreas L."/>
            <person name="Rohde M."/>
            <person name="Galperin M.Y."/>
            <person name="Jogler C."/>
        </authorList>
    </citation>
    <scope>NUCLEOTIDE SEQUENCE [LARGE SCALE GENOMIC DNA]</scope>
    <source>
        <strain evidence="2 3">CA13</strain>
    </source>
</reference>
<name>A0A5C5Z328_9BACT</name>
<dbReference type="Proteomes" id="UP000315010">
    <property type="component" value="Unassembled WGS sequence"/>
</dbReference>
<keyword evidence="3" id="KW-1185">Reference proteome</keyword>
<accession>A0A5C5Z328</accession>
<dbReference type="GO" id="GO:0032259">
    <property type="term" value="P:methylation"/>
    <property type="evidence" value="ECO:0007669"/>
    <property type="project" value="UniProtKB-KW"/>
</dbReference>
<evidence type="ECO:0000256" key="1">
    <source>
        <dbReference type="SAM" id="MobiDB-lite"/>
    </source>
</evidence>
<evidence type="ECO:0000313" key="3">
    <source>
        <dbReference type="Proteomes" id="UP000315010"/>
    </source>
</evidence>
<keyword evidence="2" id="KW-0966">Cell projection</keyword>
<keyword evidence="2" id="KW-0969">Cilium</keyword>
<dbReference type="GO" id="GO:0008168">
    <property type="term" value="F:methyltransferase activity"/>
    <property type="evidence" value="ECO:0007669"/>
    <property type="project" value="UniProtKB-KW"/>
</dbReference>
<comment type="caution">
    <text evidence="2">The sequence shown here is derived from an EMBL/GenBank/DDBJ whole genome shotgun (WGS) entry which is preliminary data.</text>
</comment>
<dbReference type="InterPro" id="IPR005358">
    <property type="entry name" value="Puta_zinc/iron-chelating_dom"/>
</dbReference>
<gene>
    <name evidence="2" type="ORF">CA13_32450</name>
</gene>
<keyword evidence="2" id="KW-0808">Transferase</keyword>
<sequence length="155" mass="18525">MSSASLPMTIRRRLDYPKDANLCEYCTAKCCHYFALNIDEPVNRRDFDFIRWYLLHEHATVFVEDDTWYLLVHTTCKHLQDDHRCGIYETRPSICRTYTTAECEFEDDWVYDKYFETPEQIDEYADALFGRQFPDPDTKKQDSLRSRRPTSLPIA</sequence>
<dbReference type="OrthoDB" id="71604at2"/>
<keyword evidence="2" id="KW-0282">Flagellum</keyword>
<proteinExistence type="predicted"/>
<protein>
    <submittedName>
        <fullName evidence="2">Flagellin N-methylase</fullName>
    </submittedName>
</protein>
<dbReference type="AlphaFoldDB" id="A0A5C5Z328"/>
<keyword evidence="2" id="KW-0489">Methyltransferase</keyword>
<evidence type="ECO:0000313" key="2">
    <source>
        <dbReference type="EMBL" id="TWT81792.1"/>
    </source>
</evidence>
<dbReference type="Pfam" id="PF03692">
    <property type="entry name" value="CxxCxxCC"/>
    <property type="match status" value="1"/>
</dbReference>
<dbReference type="EMBL" id="SJPJ01000001">
    <property type="protein sequence ID" value="TWT81792.1"/>
    <property type="molecule type" value="Genomic_DNA"/>
</dbReference>
<feature type="compositionally biased region" description="Basic and acidic residues" evidence="1">
    <location>
        <begin position="134"/>
        <end position="145"/>
    </location>
</feature>
<organism evidence="2 3">
    <name type="scientific">Novipirellula herctigrandis</name>
    <dbReference type="NCBI Taxonomy" id="2527986"/>
    <lineage>
        <taxon>Bacteria</taxon>
        <taxon>Pseudomonadati</taxon>
        <taxon>Planctomycetota</taxon>
        <taxon>Planctomycetia</taxon>
        <taxon>Pirellulales</taxon>
        <taxon>Pirellulaceae</taxon>
        <taxon>Novipirellula</taxon>
    </lineage>
</organism>